<dbReference type="GeneID" id="6010204"/>
<dbReference type="FunCoup" id="A8NH80">
    <property type="interactions" value="110"/>
</dbReference>
<evidence type="ECO:0000256" key="1">
    <source>
        <dbReference type="ARBA" id="ARBA00004240"/>
    </source>
</evidence>
<dbReference type="Proteomes" id="UP000001861">
    <property type="component" value="Unassembled WGS sequence"/>
</dbReference>
<protein>
    <recommendedName>
        <fullName evidence="5 12">UDP-N-acetylglucosamine transferase subunit ALG13</fullName>
        <ecNumber evidence="4 12">2.4.1.141</ecNumber>
    </recommendedName>
    <alternativeName>
        <fullName evidence="10 12">Asparagine-linked glycosylation protein 13</fullName>
    </alternativeName>
</protein>
<organism evidence="14 15">
    <name type="scientific">Coprinopsis cinerea (strain Okayama-7 / 130 / ATCC MYA-4618 / FGSC 9003)</name>
    <name type="common">Inky cap fungus</name>
    <name type="synonym">Hormographiella aspergillata</name>
    <dbReference type="NCBI Taxonomy" id="240176"/>
    <lineage>
        <taxon>Eukaryota</taxon>
        <taxon>Fungi</taxon>
        <taxon>Dikarya</taxon>
        <taxon>Basidiomycota</taxon>
        <taxon>Agaricomycotina</taxon>
        <taxon>Agaricomycetes</taxon>
        <taxon>Agaricomycetidae</taxon>
        <taxon>Agaricales</taxon>
        <taxon>Agaricineae</taxon>
        <taxon>Psathyrellaceae</taxon>
        <taxon>Coprinopsis</taxon>
    </lineage>
</organism>
<comment type="function">
    <text evidence="9 12">Involved in protein N-glycosylation. Essential for the second step of the dolichol-linked oligosaccharide pathway.</text>
</comment>
<evidence type="ECO:0000313" key="14">
    <source>
        <dbReference type="EMBL" id="EAU88251.1"/>
    </source>
</evidence>
<dbReference type="InParanoid" id="A8NH80"/>
<feature type="domain" description="Glycosyl transferase family 28 C-terminal" evidence="13">
    <location>
        <begin position="3"/>
        <end position="156"/>
    </location>
</feature>
<dbReference type="InterPro" id="IPR039042">
    <property type="entry name" value="Alg13-like"/>
</dbReference>
<dbReference type="InterPro" id="IPR007235">
    <property type="entry name" value="Glyco_trans_28_C"/>
</dbReference>
<evidence type="ECO:0000313" key="15">
    <source>
        <dbReference type="Proteomes" id="UP000001861"/>
    </source>
</evidence>
<sequence>MRVFVTVGSTKFDALVQKVLTDEVLSALKKRGYSEIVVQCGNSFFAGHDSVGDVEHVVQRGSVTVTIWKFKPSLEEEYEKADLVISHAGSGTILDVLRRGKPMIVVPNPTLLHNHQQELADALADQGHLKASNVHGLAQAIEEFETSALVPFPQFDGTRFAKILDETMGFT</sequence>
<dbReference type="KEGG" id="cci:CC1G_03923"/>
<evidence type="ECO:0000256" key="5">
    <source>
        <dbReference type="ARBA" id="ARBA00017468"/>
    </source>
</evidence>
<keyword evidence="7 12" id="KW-0808">Transferase</keyword>
<dbReference type="Pfam" id="PF04101">
    <property type="entry name" value="Glyco_tran_28_C"/>
    <property type="match status" value="1"/>
</dbReference>
<evidence type="ECO:0000256" key="7">
    <source>
        <dbReference type="ARBA" id="ARBA00022679"/>
    </source>
</evidence>
<keyword evidence="8 12" id="KW-0256">Endoplasmic reticulum</keyword>
<proteinExistence type="inferred from homology"/>
<dbReference type="SUPFAM" id="SSF53756">
    <property type="entry name" value="UDP-Glycosyltransferase/glycogen phosphorylase"/>
    <property type="match status" value="1"/>
</dbReference>
<evidence type="ECO:0000256" key="9">
    <source>
        <dbReference type="ARBA" id="ARBA00024804"/>
    </source>
</evidence>
<evidence type="ECO:0000256" key="4">
    <source>
        <dbReference type="ARBA" id="ARBA00012614"/>
    </source>
</evidence>
<gene>
    <name evidence="12" type="primary">ALG13</name>
    <name evidence="14" type="ORF">CC1G_03923</name>
</gene>
<comment type="subcellular location">
    <subcellularLocation>
        <location evidence="1 12">Endoplasmic reticulum</location>
    </subcellularLocation>
</comment>
<accession>A8NH80</accession>
<comment type="similarity">
    <text evidence="2 12">Belongs to the glycosyltransferase 28 family.</text>
</comment>
<comment type="caution">
    <text evidence="14">The sequence shown here is derived from an EMBL/GenBank/DDBJ whole genome shotgun (WGS) entry which is preliminary data.</text>
</comment>
<evidence type="ECO:0000259" key="13">
    <source>
        <dbReference type="Pfam" id="PF04101"/>
    </source>
</evidence>
<dbReference type="Gene3D" id="3.40.50.2000">
    <property type="entry name" value="Glycogen Phosphorylase B"/>
    <property type="match status" value="1"/>
</dbReference>
<keyword evidence="15" id="KW-1185">Reference proteome</keyword>
<dbReference type="EC" id="2.4.1.141" evidence="4 12"/>
<dbReference type="PANTHER" id="PTHR12867">
    <property type="entry name" value="GLYCOSYL TRANSFERASE-RELATED"/>
    <property type="match status" value="1"/>
</dbReference>
<dbReference type="OrthoDB" id="20273at2759"/>
<dbReference type="STRING" id="240176.A8NH80"/>
<reference evidence="14 15" key="1">
    <citation type="journal article" date="2010" name="Proc. Natl. Acad. Sci. U.S.A.">
        <title>Insights into evolution of multicellular fungi from the assembled chromosomes of the mushroom Coprinopsis cinerea (Coprinus cinereus).</title>
        <authorList>
            <person name="Stajich J.E."/>
            <person name="Wilke S.K."/>
            <person name="Ahren D."/>
            <person name="Au C.H."/>
            <person name="Birren B.W."/>
            <person name="Borodovsky M."/>
            <person name="Burns C."/>
            <person name="Canback B."/>
            <person name="Casselton L.A."/>
            <person name="Cheng C.K."/>
            <person name="Deng J."/>
            <person name="Dietrich F.S."/>
            <person name="Fargo D.C."/>
            <person name="Farman M.L."/>
            <person name="Gathman A.C."/>
            <person name="Goldberg J."/>
            <person name="Guigo R."/>
            <person name="Hoegger P.J."/>
            <person name="Hooker J.B."/>
            <person name="Huggins A."/>
            <person name="James T.Y."/>
            <person name="Kamada T."/>
            <person name="Kilaru S."/>
            <person name="Kodira C."/>
            <person name="Kues U."/>
            <person name="Kupfer D."/>
            <person name="Kwan H.S."/>
            <person name="Lomsadze A."/>
            <person name="Li W."/>
            <person name="Lilly W.W."/>
            <person name="Ma L.J."/>
            <person name="Mackey A.J."/>
            <person name="Manning G."/>
            <person name="Martin F."/>
            <person name="Muraguchi H."/>
            <person name="Natvig D.O."/>
            <person name="Palmerini H."/>
            <person name="Ramesh M.A."/>
            <person name="Rehmeyer C.J."/>
            <person name="Roe B.A."/>
            <person name="Shenoy N."/>
            <person name="Stanke M."/>
            <person name="Ter-Hovhannisyan V."/>
            <person name="Tunlid A."/>
            <person name="Velagapudi R."/>
            <person name="Vision T.J."/>
            <person name="Zeng Q."/>
            <person name="Zolan M.E."/>
            <person name="Pukkila P.J."/>
        </authorList>
    </citation>
    <scope>NUCLEOTIDE SEQUENCE [LARGE SCALE GENOMIC DNA]</scope>
    <source>
        <strain evidence="15">Okayama-7 / 130 / ATCC MYA-4618 / FGSC 9003</strain>
    </source>
</reference>
<dbReference type="RefSeq" id="XP_001833706.1">
    <property type="nucleotide sequence ID" value="XM_001833654.2"/>
</dbReference>
<evidence type="ECO:0000256" key="6">
    <source>
        <dbReference type="ARBA" id="ARBA00022676"/>
    </source>
</evidence>
<keyword evidence="6 12" id="KW-0328">Glycosyltransferase</keyword>
<dbReference type="GO" id="GO:0006488">
    <property type="term" value="P:dolichol-linked oligosaccharide biosynthetic process"/>
    <property type="evidence" value="ECO:0007669"/>
    <property type="project" value="InterPro"/>
</dbReference>
<dbReference type="eggNOG" id="KOG3349">
    <property type="taxonomic scope" value="Eukaryota"/>
</dbReference>
<comment type="subunit">
    <text evidence="3 12">Heterodimer with ALG14 to form a functional enzyme.</text>
</comment>
<dbReference type="AlphaFoldDB" id="A8NH80"/>
<dbReference type="VEuPathDB" id="FungiDB:CC1G_03923"/>
<dbReference type="GO" id="GO:0004577">
    <property type="term" value="F:N-acetylglucosaminyldiphosphodolichol N-acetylglucosaminyltransferase activity"/>
    <property type="evidence" value="ECO:0007669"/>
    <property type="project" value="UniProtKB-EC"/>
</dbReference>
<evidence type="ECO:0000256" key="8">
    <source>
        <dbReference type="ARBA" id="ARBA00022824"/>
    </source>
</evidence>
<comment type="catalytic activity">
    <reaction evidence="11">
        <text>an N-acetyl-alpha-D-glucosaminyl-diphospho-di-trans,poly-cis-dolichol + UDP-N-acetyl-alpha-D-glucosamine = an N,N'-diacetylchitobiosyl-diphospho-di-trans,poly-cis-dolichol + UDP + H(+)</text>
        <dbReference type="Rhea" id="RHEA:23380"/>
        <dbReference type="Rhea" id="RHEA-COMP:19507"/>
        <dbReference type="Rhea" id="RHEA-COMP:19510"/>
        <dbReference type="ChEBI" id="CHEBI:15378"/>
        <dbReference type="ChEBI" id="CHEBI:57269"/>
        <dbReference type="ChEBI" id="CHEBI:57705"/>
        <dbReference type="ChEBI" id="CHEBI:58223"/>
        <dbReference type="ChEBI" id="CHEBI:58427"/>
        <dbReference type="EC" id="2.4.1.141"/>
    </reaction>
</comment>
<evidence type="ECO:0000256" key="2">
    <source>
        <dbReference type="ARBA" id="ARBA00006962"/>
    </source>
</evidence>
<dbReference type="GO" id="GO:0005783">
    <property type="term" value="C:endoplasmic reticulum"/>
    <property type="evidence" value="ECO:0007669"/>
    <property type="project" value="UniProtKB-SubCell"/>
</dbReference>
<dbReference type="EMBL" id="AACS02000002">
    <property type="protein sequence ID" value="EAU88251.1"/>
    <property type="molecule type" value="Genomic_DNA"/>
</dbReference>
<name>A8NH80_COPC7</name>
<evidence type="ECO:0000256" key="3">
    <source>
        <dbReference type="ARBA" id="ARBA00011198"/>
    </source>
</evidence>
<evidence type="ECO:0000256" key="11">
    <source>
        <dbReference type="ARBA" id="ARBA00048184"/>
    </source>
</evidence>
<dbReference type="PANTHER" id="PTHR12867:SF6">
    <property type="entry name" value="N-ACETYLGLUCOSAMINYLDIPHOSPHODOLICHOL N-ACETYLGLUCOSAMINYLTRANSFERASE"/>
    <property type="match status" value="1"/>
</dbReference>
<evidence type="ECO:0000256" key="12">
    <source>
        <dbReference type="RuleBase" id="RU362128"/>
    </source>
</evidence>
<evidence type="ECO:0000256" key="10">
    <source>
        <dbReference type="ARBA" id="ARBA00032061"/>
    </source>
</evidence>
<dbReference type="OMA" id="QYKFRPN"/>